<protein>
    <submittedName>
        <fullName evidence="3">Uncharacterized protein LOC113146873</fullName>
    </submittedName>
</protein>
<accession>A0A6P6RTZ9</accession>
<dbReference type="RefSeq" id="XP_026191308.1">
    <property type="nucleotide sequence ID" value="XM_026335523.1"/>
</dbReference>
<keyword evidence="1" id="KW-0175">Coiled coil</keyword>
<name>A0A6P6RTZ9_9EIME</name>
<feature type="coiled-coil region" evidence="1">
    <location>
        <begin position="345"/>
        <end position="372"/>
    </location>
</feature>
<keyword evidence="2" id="KW-1185">Reference proteome</keyword>
<evidence type="ECO:0000313" key="2">
    <source>
        <dbReference type="Proteomes" id="UP000515125"/>
    </source>
</evidence>
<evidence type="ECO:0000256" key="1">
    <source>
        <dbReference type="SAM" id="Coils"/>
    </source>
</evidence>
<dbReference type="AlphaFoldDB" id="A0A6P6RTZ9"/>
<dbReference type="OrthoDB" id="354828at2759"/>
<sequence length="392" mass="40934">MYGLACAAAKATATAAGPLRLSAAAAEASEGSRAASKCGVPTFVDSFGGAGCAAIGVAASVTSSGGGTAAHAAAAPDTARGVLHASGSSALPDLFRSWRHRGEATGVKGAHSALRLCPAAAVIAVGLNHASPGVTAALVRSASLASVCHAAAGSSAGFQSNQSWRVRASALCFLDQYLKQLATASYRQRQRGYAGTAMLDVAAEKPRGVSLATLLQRQLRLMYAEGDRASSLHEAPWHTRSCAGNTAAEEYEGSYPFRPRISAESQILAAAAAAVRPVAESAAAGNCNSVHLRLYYNGLEAKRKKQEQKTLLRRQQLLQQKAACSAPSSSSSGTSSGRLISQMLYEDALIRREKQQQQLTMLQEQQQRLSSSSKLTAASLRIFNQRLFKAIK</sequence>
<proteinExistence type="predicted"/>
<dbReference type="Proteomes" id="UP000515125">
    <property type="component" value="Unplaced"/>
</dbReference>
<dbReference type="GeneID" id="113146873"/>
<organism evidence="2 3">
    <name type="scientific">Cyclospora cayetanensis</name>
    <dbReference type="NCBI Taxonomy" id="88456"/>
    <lineage>
        <taxon>Eukaryota</taxon>
        <taxon>Sar</taxon>
        <taxon>Alveolata</taxon>
        <taxon>Apicomplexa</taxon>
        <taxon>Conoidasida</taxon>
        <taxon>Coccidia</taxon>
        <taxon>Eucoccidiorida</taxon>
        <taxon>Eimeriorina</taxon>
        <taxon>Eimeriidae</taxon>
        <taxon>Cyclospora</taxon>
    </lineage>
</organism>
<reference evidence="3" key="1">
    <citation type="submission" date="2025-08" db="UniProtKB">
        <authorList>
            <consortium name="RefSeq"/>
        </authorList>
    </citation>
    <scope>IDENTIFICATION</scope>
</reference>
<gene>
    <name evidence="3" type="primary">LOC113146873</name>
</gene>
<evidence type="ECO:0000313" key="3">
    <source>
        <dbReference type="RefSeq" id="XP_026191308.1"/>
    </source>
</evidence>